<feature type="compositionally biased region" description="Basic and acidic residues" evidence="7">
    <location>
        <begin position="751"/>
        <end position="762"/>
    </location>
</feature>
<evidence type="ECO:0000256" key="6">
    <source>
        <dbReference type="HAMAP-Rule" id="MF_01894"/>
    </source>
</evidence>
<keyword evidence="3 6" id="KW-0067">ATP-binding</keyword>
<feature type="compositionally biased region" description="Basic and acidic residues" evidence="7">
    <location>
        <begin position="695"/>
        <end position="711"/>
    </location>
</feature>
<keyword evidence="1 6" id="KW-0963">Cytoplasm</keyword>
<dbReference type="InterPro" id="IPR011890">
    <property type="entry name" value="SMC_prok"/>
</dbReference>
<dbReference type="GO" id="GO:0016887">
    <property type="term" value="F:ATP hydrolysis activity"/>
    <property type="evidence" value="ECO:0007669"/>
    <property type="project" value="InterPro"/>
</dbReference>
<dbReference type="Gene3D" id="3.40.50.300">
    <property type="entry name" value="P-loop containing nucleotide triphosphate hydrolases"/>
    <property type="match status" value="2"/>
</dbReference>
<feature type="compositionally biased region" description="Low complexity" evidence="7">
    <location>
        <begin position="732"/>
        <end position="750"/>
    </location>
</feature>
<dbReference type="HAMAP" id="MF_01894">
    <property type="entry name" value="Smc_prok"/>
    <property type="match status" value="1"/>
</dbReference>
<dbReference type="GO" id="GO:0006260">
    <property type="term" value="P:DNA replication"/>
    <property type="evidence" value="ECO:0007669"/>
    <property type="project" value="UniProtKB-UniRule"/>
</dbReference>
<dbReference type="Pfam" id="PF06470">
    <property type="entry name" value="SMC_hinge"/>
    <property type="match status" value="1"/>
</dbReference>
<name>A0A4R8IXH8_9GAMM</name>
<dbReference type="InterPro" id="IPR003395">
    <property type="entry name" value="RecF/RecN/SMC_N"/>
</dbReference>
<feature type="coiled-coil region" evidence="6">
    <location>
        <begin position="178"/>
        <end position="246"/>
    </location>
</feature>
<feature type="domain" description="SMC hinge" evidence="8">
    <location>
        <begin position="529"/>
        <end position="630"/>
    </location>
</feature>
<keyword evidence="5 6" id="KW-0238">DNA-binding</keyword>
<keyword evidence="4 6" id="KW-0175">Coiled coil</keyword>
<evidence type="ECO:0000313" key="9">
    <source>
        <dbReference type="EMBL" id="TDY02617.1"/>
    </source>
</evidence>
<dbReference type="SUPFAM" id="SSF75553">
    <property type="entry name" value="Smc hinge domain"/>
    <property type="match status" value="1"/>
</dbReference>
<dbReference type="SUPFAM" id="SSF57997">
    <property type="entry name" value="Tropomyosin"/>
    <property type="match status" value="2"/>
</dbReference>
<dbReference type="GO" id="GO:0005737">
    <property type="term" value="C:cytoplasm"/>
    <property type="evidence" value="ECO:0007669"/>
    <property type="project" value="UniProtKB-SubCell"/>
</dbReference>
<dbReference type="EMBL" id="SOQX01000002">
    <property type="protein sequence ID" value="TDY02617.1"/>
    <property type="molecule type" value="Genomic_DNA"/>
</dbReference>
<protein>
    <recommendedName>
        <fullName evidence="6">Chromosome partition protein Smc</fullName>
    </recommendedName>
</protein>
<dbReference type="GO" id="GO:0007062">
    <property type="term" value="P:sister chromatid cohesion"/>
    <property type="evidence" value="ECO:0007669"/>
    <property type="project" value="InterPro"/>
</dbReference>
<dbReference type="Proteomes" id="UP000294914">
    <property type="component" value="Unassembled WGS sequence"/>
</dbReference>
<feature type="region of interest" description="Disordered" evidence="7">
    <location>
        <begin position="691"/>
        <end position="768"/>
    </location>
</feature>
<accession>A0A4R8IXH8</accession>
<feature type="compositionally biased region" description="Basic and acidic residues" evidence="7">
    <location>
        <begin position="721"/>
        <end position="731"/>
    </location>
</feature>
<evidence type="ECO:0000256" key="4">
    <source>
        <dbReference type="ARBA" id="ARBA00023054"/>
    </source>
</evidence>
<comment type="subcellular location">
    <subcellularLocation>
        <location evidence="6">Cytoplasm</location>
    </subcellularLocation>
</comment>
<evidence type="ECO:0000256" key="7">
    <source>
        <dbReference type="SAM" id="MobiDB-lite"/>
    </source>
</evidence>
<dbReference type="Pfam" id="PF02463">
    <property type="entry name" value="SMC_N"/>
    <property type="match status" value="1"/>
</dbReference>
<dbReference type="InterPro" id="IPR010935">
    <property type="entry name" value="SMC_hinge"/>
</dbReference>
<dbReference type="SMART" id="SM00968">
    <property type="entry name" value="SMC_hinge"/>
    <property type="match status" value="1"/>
</dbReference>
<gene>
    <name evidence="6" type="primary">smc</name>
    <name evidence="9" type="ORF">EDC23_0992</name>
</gene>
<dbReference type="InterPro" id="IPR024704">
    <property type="entry name" value="SMC"/>
</dbReference>
<dbReference type="Gene3D" id="1.10.287.1490">
    <property type="match status" value="1"/>
</dbReference>
<comment type="subunit">
    <text evidence="6">Homodimer.</text>
</comment>
<dbReference type="Gene3D" id="1.20.5.170">
    <property type="match status" value="1"/>
</dbReference>
<dbReference type="SUPFAM" id="SSF52540">
    <property type="entry name" value="P-loop containing nucleoside triphosphate hydrolases"/>
    <property type="match status" value="1"/>
</dbReference>
<dbReference type="GO" id="GO:0030261">
    <property type="term" value="P:chromosome condensation"/>
    <property type="evidence" value="ECO:0007669"/>
    <property type="project" value="InterPro"/>
</dbReference>
<dbReference type="InterPro" id="IPR036277">
    <property type="entry name" value="SMC_hinge_sf"/>
</dbReference>
<feature type="region of interest" description="Disordered" evidence="7">
    <location>
        <begin position="361"/>
        <end position="385"/>
    </location>
</feature>
<evidence type="ECO:0000256" key="2">
    <source>
        <dbReference type="ARBA" id="ARBA00022741"/>
    </source>
</evidence>
<evidence type="ECO:0000256" key="1">
    <source>
        <dbReference type="ARBA" id="ARBA00022490"/>
    </source>
</evidence>
<dbReference type="NCBIfam" id="TIGR02168">
    <property type="entry name" value="SMC_prok_B"/>
    <property type="match status" value="1"/>
</dbReference>
<comment type="similarity">
    <text evidence="6">Belongs to the SMC family.</text>
</comment>
<evidence type="ECO:0000259" key="8">
    <source>
        <dbReference type="SMART" id="SM00968"/>
    </source>
</evidence>
<reference evidence="9 10" key="1">
    <citation type="submission" date="2019-03" db="EMBL/GenBank/DDBJ databases">
        <title>Genomic Encyclopedia of Type Strains, Phase IV (KMG-IV): sequencing the most valuable type-strain genomes for metagenomic binning, comparative biology and taxonomic classification.</title>
        <authorList>
            <person name="Goeker M."/>
        </authorList>
    </citation>
    <scope>NUCLEOTIDE SEQUENCE [LARGE SCALE GENOMIC DNA]</scope>
    <source>
        <strain evidence="9 10">DSM 16326</strain>
    </source>
</reference>
<dbReference type="CDD" id="cd03278">
    <property type="entry name" value="ABC_SMC_barmotin"/>
    <property type="match status" value="2"/>
</dbReference>
<keyword evidence="2 6" id="KW-0547">Nucleotide-binding</keyword>
<comment type="domain">
    <text evidence="6">Contains large globular domains required for ATP hydrolysis at each terminus and a third globular domain forming a flexible hinge near the middle of the molecule. These domains are separated by coiled-coil structures.</text>
</comment>
<dbReference type="InterPro" id="IPR027417">
    <property type="entry name" value="P-loop_NTPase"/>
</dbReference>
<keyword evidence="10" id="KW-1185">Reference proteome</keyword>
<comment type="caution">
    <text evidence="9">The sequence shown here is derived from an EMBL/GenBank/DDBJ whole genome shotgun (WGS) entry which is preliminary data.</text>
</comment>
<organism evidence="9 10">
    <name type="scientific">Thiohalophilus thiocyanatoxydans</name>
    <dbReference type="NCBI Taxonomy" id="381308"/>
    <lineage>
        <taxon>Bacteria</taxon>
        <taxon>Pseudomonadati</taxon>
        <taxon>Pseudomonadota</taxon>
        <taxon>Gammaproteobacteria</taxon>
        <taxon>Thiohalomonadales</taxon>
        <taxon>Thiohalophilaceae</taxon>
        <taxon>Thiohalophilus</taxon>
    </lineage>
</organism>
<dbReference type="PIRSF" id="PIRSF005719">
    <property type="entry name" value="SMC"/>
    <property type="match status" value="1"/>
</dbReference>
<dbReference type="GO" id="GO:0007059">
    <property type="term" value="P:chromosome segregation"/>
    <property type="evidence" value="ECO:0007669"/>
    <property type="project" value="UniProtKB-UniRule"/>
</dbReference>
<dbReference type="GO" id="GO:0005524">
    <property type="term" value="F:ATP binding"/>
    <property type="evidence" value="ECO:0007669"/>
    <property type="project" value="UniProtKB-UniRule"/>
</dbReference>
<evidence type="ECO:0000256" key="5">
    <source>
        <dbReference type="ARBA" id="ARBA00023125"/>
    </source>
</evidence>
<dbReference type="GO" id="GO:0003677">
    <property type="term" value="F:DNA binding"/>
    <property type="evidence" value="ECO:0007669"/>
    <property type="project" value="UniProtKB-UniRule"/>
</dbReference>
<dbReference type="PANTHER" id="PTHR43977">
    <property type="entry name" value="STRUCTURAL MAINTENANCE OF CHROMOSOMES PROTEIN 3"/>
    <property type="match status" value="1"/>
</dbReference>
<dbReference type="AlphaFoldDB" id="A0A4R8IXH8"/>
<evidence type="ECO:0000256" key="3">
    <source>
        <dbReference type="ARBA" id="ARBA00022840"/>
    </source>
</evidence>
<proteinExistence type="inferred from homology"/>
<dbReference type="GO" id="GO:0005694">
    <property type="term" value="C:chromosome"/>
    <property type="evidence" value="ECO:0007669"/>
    <property type="project" value="InterPro"/>
</dbReference>
<comment type="function">
    <text evidence="6">Required for chromosome condensation and partitioning.</text>
</comment>
<feature type="coiled-coil region" evidence="6">
    <location>
        <begin position="994"/>
        <end position="1021"/>
    </location>
</feature>
<sequence length="1179" mass="133973">MRVLYLSPMRLTKLKLSGFKSFVDPTTVPLPSSLVGVVGPNGCGKSNIIDAVRWVMGESSAKHLRGDSMADVIFNGSTSRKPVGQATVELVFDNSDGSLGGQYANYSEIAIKRTVTRDGQSIYHLNGTRCRRRDITDIFLGTGLGPRSYAIIEQGTISRIIEAKPEELRVFLEEAAGISKYKERRRETENRIRHTRENLDRLNDLREELDKQLAKLQRQAKTAERYKVLKEEERLLRAQLQALRWKGVDEQAKQSDNKIREQETALEGAVAKQRHIETEIEQQRGQHTEASDTFNEVQSRFYSIGADIARLEQSIQHARERRTQQDQDLQQIEKDWNDAQVHVEADRKRIDELEAGLKTIEPDLQNAEQREQSANEALQRAEQAMQEWQQAWDDFNQQSAEPARQADVERTRIQHLEQKLTQLQQRLEKAEESLQQQSPERLQQEVEQLQQQLEQTGETVSQAQQALTDKQEQITTLRESSHQVNTDLDQARSRLQDLRGRSASLEALQQAALGKDEGAVNDWLSGQQLQDAPRLAEEMEVDTGWERAVECVLGAHLEAVCVAGVDPLADMLGSLQEGTLTLFDTNAPGPAGAAQHGTPLLEKVRAPWQLDALLGGIYAAESLAEALALRAQLAAHESVVTREGIWLGANWLRVVKDQEQDQKTGILKREQELKSLDSQIQEENARVQALQEQMEQERERLRELEQERDEAQAQLNQASRRQAEQQTDLKARQGQMEQVQARQQALQTEQQELRAEMERDQQELQASRGRLQEHLDTMSGLEQQREQLNSRRDELRQALEEARTQAQQMRSEAHEIKLRAEKERTELNSTRQALERLNNQLTQLSGRREELQKALAESEAPLKEMEQELADKLDKRVAVETELGEARQAMEAIEHQLRELEEQRVAAEQTAQTLRGELEQIRISQQEFTVRRQTLEEQINESGFTLAQLLEELPGEAEVSQWQEHVEQLEAKIQRLGPINLAAIEEFEQQSERKAYLDAQNEDLVQALKTLEEAIHKIDKETRTRFKETYDKVNSGLKDLFPRLFGGGHAYLEMTGEDLLETGVTVMARPPGKRNSTIHLLSGGEKALTAVALVFAIFELNPAPFCMLDEVDAPLDDANVTRYCDLLQHMSDRTQFIFITHNKVTMEVANHLTGVTMHEPGVSRMVAVDVDEAAKLASA</sequence>
<feature type="binding site" evidence="6">
    <location>
        <begin position="40"/>
        <end position="47"/>
    </location>
    <ligand>
        <name>ATP</name>
        <dbReference type="ChEBI" id="CHEBI:30616"/>
    </ligand>
</feature>
<evidence type="ECO:0000313" key="10">
    <source>
        <dbReference type="Proteomes" id="UP000294914"/>
    </source>
</evidence>